<dbReference type="Pfam" id="PF02285">
    <property type="entry name" value="COX8"/>
    <property type="match status" value="1"/>
</dbReference>
<keyword evidence="4 10" id="KW-0812">Transmembrane</keyword>
<reference evidence="11 12" key="1">
    <citation type="journal article" date="2014" name="Nat. Commun.">
        <title>The rainbow trout genome provides novel insights into evolution after whole-genome duplication in vertebrates.</title>
        <authorList>
            <person name="Berthelot C."/>
            <person name="Brunet F."/>
            <person name="Chalopin D."/>
            <person name="Juanchich A."/>
            <person name="Bernard M."/>
            <person name="Noel B."/>
            <person name="Bento P."/>
            <person name="Da Silva C."/>
            <person name="Labadie K."/>
            <person name="Alberti A."/>
            <person name="Aury J.M."/>
            <person name="Louis A."/>
            <person name="Dehais P."/>
            <person name="Bardou P."/>
            <person name="Montfort J."/>
            <person name="Klopp C."/>
            <person name="Cabau C."/>
            <person name="Gaspin C."/>
            <person name="Thorgaard G.H."/>
            <person name="Boussaha M."/>
            <person name="Quillet E."/>
            <person name="Guyomard R."/>
            <person name="Galiana D."/>
            <person name="Bobe J."/>
            <person name="Volff J.N."/>
            <person name="Genet C."/>
            <person name="Wincker P."/>
            <person name="Jaillon O."/>
            <person name="Roest Crollius H."/>
            <person name="Guiguen Y."/>
        </authorList>
    </citation>
    <scope>NUCLEOTIDE SEQUENCE [LARGE SCALE GENOMIC DNA]</scope>
</reference>
<dbReference type="InterPro" id="IPR003205">
    <property type="entry name" value="Cyt_c_oxidase_su8"/>
</dbReference>
<dbReference type="GO" id="GO:0005743">
    <property type="term" value="C:mitochondrial inner membrane"/>
    <property type="evidence" value="ECO:0007669"/>
    <property type="project" value="UniProtKB-SubCell"/>
</dbReference>
<keyword evidence="6" id="KW-0809">Transit peptide</keyword>
<dbReference type="GO" id="GO:0006123">
    <property type="term" value="P:mitochondrial electron transport, cytochrome c to oxygen"/>
    <property type="evidence" value="ECO:0007669"/>
    <property type="project" value="InterPro"/>
</dbReference>
<keyword evidence="7 10" id="KW-1133">Transmembrane helix</keyword>
<evidence type="ECO:0000256" key="3">
    <source>
        <dbReference type="ARBA" id="ARBA00010117"/>
    </source>
</evidence>
<evidence type="ECO:0000256" key="9">
    <source>
        <dbReference type="ARBA" id="ARBA00023136"/>
    </source>
</evidence>
<dbReference type="PANTHER" id="PTHR16717:SF7">
    <property type="entry name" value="CYTOCHROME C OXIDASE SUBUNIT 8A, MITOCHONDRIAL-LIKE"/>
    <property type="match status" value="1"/>
</dbReference>
<evidence type="ECO:0000256" key="1">
    <source>
        <dbReference type="ARBA" id="ARBA00004434"/>
    </source>
</evidence>
<dbReference type="SUPFAM" id="SSF81431">
    <property type="entry name" value="Mitochondrial cytochrome c oxidase subunit VIIIb (aka IX)"/>
    <property type="match status" value="1"/>
</dbReference>
<dbReference type="Proteomes" id="UP000193380">
    <property type="component" value="Chromosome 19"/>
</dbReference>
<gene>
    <name evidence="11" type="ORF">GSONMT00076722001</name>
</gene>
<comment type="pathway">
    <text evidence="2">Energy metabolism; oxidative phosphorylation.</text>
</comment>
<keyword evidence="8" id="KW-0496">Mitochondrion</keyword>
<dbReference type="PaxDb" id="8022-A0A060VMX0"/>
<sequence length="73" mass="8209">MFALFRGPTGFLVRTKAVLQDHISNIYSKPPKDKIGPGQSLFTMSVFAFALLAPAGWIMHRIPVYRQRPPPEP</sequence>
<evidence type="ECO:0000256" key="4">
    <source>
        <dbReference type="ARBA" id="ARBA00022692"/>
    </source>
</evidence>
<dbReference type="Gene3D" id="4.10.81.10">
    <property type="entry name" value="Cytochrome c oxidase, subunit 8"/>
    <property type="match status" value="1"/>
</dbReference>
<dbReference type="EMBL" id="FR904260">
    <property type="protein sequence ID" value="CDQ56192.1"/>
    <property type="molecule type" value="Genomic_DNA"/>
</dbReference>
<dbReference type="InterPro" id="IPR036548">
    <property type="entry name" value="Cyt_c_oxidase_su8_sf"/>
</dbReference>
<feature type="transmembrane region" description="Helical" evidence="10">
    <location>
        <begin position="41"/>
        <end position="59"/>
    </location>
</feature>
<comment type="similarity">
    <text evidence="3">Belongs to the cytochrome c oxidase VIII family.</text>
</comment>
<evidence type="ECO:0000313" key="12">
    <source>
        <dbReference type="Proteomes" id="UP000193380"/>
    </source>
</evidence>
<accession>A0A060VMX0</accession>
<keyword evidence="9 10" id="KW-0472">Membrane</keyword>
<evidence type="ECO:0000256" key="2">
    <source>
        <dbReference type="ARBA" id="ARBA00004673"/>
    </source>
</evidence>
<dbReference type="AlphaFoldDB" id="A0A060VMX0"/>
<dbReference type="GO" id="GO:0045277">
    <property type="term" value="C:respiratory chain complex IV"/>
    <property type="evidence" value="ECO:0007669"/>
    <property type="project" value="InterPro"/>
</dbReference>
<evidence type="ECO:0000256" key="6">
    <source>
        <dbReference type="ARBA" id="ARBA00022946"/>
    </source>
</evidence>
<proteinExistence type="inferred from homology"/>
<organism evidence="11 12">
    <name type="scientific">Oncorhynchus mykiss</name>
    <name type="common">Rainbow trout</name>
    <name type="synonym">Salmo gairdneri</name>
    <dbReference type="NCBI Taxonomy" id="8022"/>
    <lineage>
        <taxon>Eukaryota</taxon>
        <taxon>Metazoa</taxon>
        <taxon>Chordata</taxon>
        <taxon>Craniata</taxon>
        <taxon>Vertebrata</taxon>
        <taxon>Euteleostomi</taxon>
        <taxon>Actinopterygii</taxon>
        <taxon>Neopterygii</taxon>
        <taxon>Teleostei</taxon>
        <taxon>Protacanthopterygii</taxon>
        <taxon>Salmoniformes</taxon>
        <taxon>Salmonidae</taxon>
        <taxon>Salmoninae</taxon>
        <taxon>Oncorhynchus</taxon>
    </lineage>
</organism>
<name>A0A060VMX0_ONCMY</name>
<evidence type="ECO:0000256" key="5">
    <source>
        <dbReference type="ARBA" id="ARBA00022792"/>
    </source>
</evidence>
<evidence type="ECO:0000256" key="10">
    <source>
        <dbReference type="SAM" id="Phobius"/>
    </source>
</evidence>
<dbReference type="STRING" id="8022.A0A060VMX0"/>
<evidence type="ECO:0000256" key="8">
    <source>
        <dbReference type="ARBA" id="ARBA00023128"/>
    </source>
</evidence>
<dbReference type="PANTHER" id="PTHR16717">
    <property type="entry name" value="CYTOCHROME C OXIDASE POLYPEPTIDE VIII"/>
    <property type="match status" value="1"/>
</dbReference>
<evidence type="ECO:0000256" key="7">
    <source>
        <dbReference type="ARBA" id="ARBA00022989"/>
    </source>
</evidence>
<keyword evidence="5" id="KW-0999">Mitochondrion inner membrane</keyword>
<evidence type="ECO:0000313" key="11">
    <source>
        <dbReference type="EMBL" id="CDQ56192.1"/>
    </source>
</evidence>
<dbReference type="UniPathway" id="UPA00705"/>
<protein>
    <submittedName>
        <fullName evidence="11">Uncharacterized protein</fullName>
    </submittedName>
</protein>
<comment type="subcellular location">
    <subcellularLocation>
        <location evidence="1">Mitochondrion inner membrane</location>
        <topology evidence="1">Single-pass membrane protein</topology>
    </subcellularLocation>
</comment>